<proteinExistence type="predicted"/>
<reference evidence="1" key="1">
    <citation type="submission" date="2014-11" db="EMBL/GenBank/DDBJ databases">
        <authorList>
            <person name="Amaro Gonzalez C."/>
        </authorList>
    </citation>
    <scope>NUCLEOTIDE SEQUENCE</scope>
</reference>
<dbReference type="AlphaFoldDB" id="A0A0E9RT81"/>
<protein>
    <submittedName>
        <fullName evidence="1">Uncharacterized protein</fullName>
    </submittedName>
</protein>
<sequence length="38" mass="4117">MCGNLKGGFTRDVCMEITDADSLVNLQAFLEPDTTVNP</sequence>
<name>A0A0E9RT81_ANGAN</name>
<accession>A0A0E9RT81</accession>
<dbReference type="EMBL" id="GBXM01077099">
    <property type="protein sequence ID" value="JAH31478.1"/>
    <property type="molecule type" value="Transcribed_RNA"/>
</dbReference>
<evidence type="ECO:0000313" key="1">
    <source>
        <dbReference type="EMBL" id="JAH31478.1"/>
    </source>
</evidence>
<reference evidence="1" key="2">
    <citation type="journal article" date="2015" name="Fish Shellfish Immunol.">
        <title>Early steps in the European eel (Anguilla anguilla)-Vibrio vulnificus interaction in the gills: Role of the RtxA13 toxin.</title>
        <authorList>
            <person name="Callol A."/>
            <person name="Pajuelo D."/>
            <person name="Ebbesson L."/>
            <person name="Teles M."/>
            <person name="MacKenzie S."/>
            <person name="Amaro C."/>
        </authorList>
    </citation>
    <scope>NUCLEOTIDE SEQUENCE</scope>
</reference>
<organism evidence="1">
    <name type="scientific">Anguilla anguilla</name>
    <name type="common">European freshwater eel</name>
    <name type="synonym">Muraena anguilla</name>
    <dbReference type="NCBI Taxonomy" id="7936"/>
    <lineage>
        <taxon>Eukaryota</taxon>
        <taxon>Metazoa</taxon>
        <taxon>Chordata</taxon>
        <taxon>Craniata</taxon>
        <taxon>Vertebrata</taxon>
        <taxon>Euteleostomi</taxon>
        <taxon>Actinopterygii</taxon>
        <taxon>Neopterygii</taxon>
        <taxon>Teleostei</taxon>
        <taxon>Anguilliformes</taxon>
        <taxon>Anguillidae</taxon>
        <taxon>Anguilla</taxon>
    </lineage>
</organism>